<dbReference type="Pfam" id="PF01593">
    <property type="entry name" value="Amino_oxidase"/>
    <property type="match status" value="1"/>
</dbReference>
<keyword evidence="4" id="KW-1185">Reference proteome</keyword>
<proteinExistence type="predicted"/>
<sequence length="494" mass="55778">MDPLSYGLSVAAAVALFPLVALAETFHTKVAVLGGGVSAISAVRNLTEGGIDDFMIIEAREELGGRAQNHPFAGINVEKGCNWVQGLGSNPINILSKKYGLETAANDGDDVVFYDENGLVNHTASYDSFGEAYDRMTELAQSRKKTGQVDISARVGLDMAGWYPMTALDEAVEYYSFDWEYGENPEVSSLLHGISNDEMTYGEQAFGEDSDGDRFVIDQRGFKYIFLEAAKEVLKEDDPRVLLNTKVTEVVYDHDGVTIHTDSDDIIKAEYAIITFSVGVLQHRDVKFSPRLPDWKMEGLFGFNMATYTKIFMNFPHQFWDDNQYVMYADPDNRGYMGAWQNLNAFLPKNTSTNIFFVTVTQDHSYQVESMEDSEVQAEAMKALRIMYGPDVPEPTEIFVPRWHSDPLFRGSYSNWPIGELDQHHSNMKAPVNGRLFWAGEAYSKEFYGFLQGAWYTGAETAEHVLQCIKSKCPKFEYYPKILKAKTYQKREFI</sequence>
<dbReference type="GO" id="GO:0006598">
    <property type="term" value="P:polyamine catabolic process"/>
    <property type="evidence" value="ECO:0007669"/>
    <property type="project" value="TreeGrafter"/>
</dbReference>
<keyword evidence="1" id="KW-0732">Signal</keyword>
<feature type="chain" id="PRO_5041953017" description="Amine oxidase domain-containing protein" evidence="1">
    <location>
        <begin position="24"/>
        <end position="494"/>
    </location>
</feature>
<dbReference type="InterPro" id="IPR036188">
    <property type="entry name" value="FAD/NAD-bd_sf"/>
</dbReference>
<organism evidence="3 4">
    <name type="scientific">Phascolomyces articulosus</name>
    <dbReference type="NCBI Taxonomy" id="60185"/>
    <lineage>
        <taxon>Eukaryota</taxon>
        <taxon>Fungi</taxon>
        <taxon>Fungi incertae sedis</taxon>
        <taxon>Mucoromycota</taxon>
        <taxon>Mucoromycotina</taxon>
        <taxon>Mucoromycetes</taxon>
        <taxon>Mucorales</taxon>
        <taxon>Lichtheimiaceae</taxon>
        <taxon>Phascolomyces</taxon>
    </lineage>
</organism>
<protein>
    <recommendedName>
        <fullName evidence="2">Amine oxidase domain-containing protein</fullName>
    </recommendedName>
</protein>
<dbReference type="AlphaFoldDB" id="A0AAD5K8L5"/>
<dbReference type="Proteomes" id="UP001209540">
    <property type="component" value="Unassembled WGS sequence"/>
</dbReference>
<reference evidence="3" key="1">
    <citation type="journal article" date="2022" name="IScience">
        <title>Evolution of zygomycete secretomes and the origins of terrestrial fungal ecologies.</title>
        <authorList>
            <person name="Chang Y."/>
            <person name="Wang Y."/>
            <person name="Mondo S."/>
            <person name="Ahrendt S."/>
            <person name="Andreopoulos W."/>
            <person name="Barry K."/>
            <person name="Beard J."/>
            <person name="Benny G.L."/>
            <person name="Blankenship S."/>
            <person name="Bonito G."/>
            <person name="Cuomo C."/>
            <person name="Desiro A."/>
            <person name="Gervers K.A."/>
            <person name="Hundley H."/>
            <person name="Kuo A."/>
            <person name="LaButti K."/>
            <person name="Lang B.F."/>
            <person name="Lipzen A."/>
            <person name="O'Donnell K."/>
            <person name="Pangilinan J."/>
            <person name="Reynolds N."/>
            <person name="Sandor L."/>
            <person name="Smith M.E."/>
            <person name="Tsang A."/>
            <person name="Grigoriev I.V."/>
            <person name="Stajich J.E."/>
            <person name="Spatafora J.W."/>
        </authorList>
    </citation>
    <scope>NUCLEOTIDE SEQUENCE</scope>
    <source>
        <strain evidence="3">RSA 2281</strain>
    </source>
</reference>
<evidence type="ECO:0000313" key="4">
    <source>
        <dbReference type="Proteomes" id="UP001209540"/>
    </source>
</evidence>
<accession>A0AAD5K8L5</accession>
<dbReference type="Gene3D" id="3.50.50.60">
    <property type="entry name" value="FAD/NAD(P)-binding domain"/>
    <property type="match status" value="1"/>
</dbReference>
<feature type="domain" description="Amine oxidase" evidence="2">
    <location>
        <begin position="41"/>
        <end position="466"/>
    </location>
</feature>
<dbReference type="PANTHER" id="PTHR10742">
    <property type="entry name" value="FLAVIN MONOAMINE OXIDASE"/>
    <property type="match status" value="1"/>
</dbReference>
<dbReference type="Gene3D" id="3.90.660.10">
    <property type="match status" value="1"/>
</dbReference>
<reference evidence="3" key="2">
    <citation type="submission" date="2023-02" db="EMBL/GenBank/DDBJ databases">
        <authorList>
            <consortium name="DOE Joint Genome Institute"/>
            <person name="Mondo S.J."/>
            <person name="Chang Y."/>
            <person name="Wang Y."/>
            <person name="Ahrendt S."/>
            <person name="Andreopoulos W."/>
            <person name="Barry K."/>
            <person name="Beard J."/>
            <person name="Benny G.L."/>
            <person name="Blankenship S."/>
            <person name="Bonito G."/>
            <person name="Cuomo C."/>
            <person name="Desiro A."/>
            <person name="Gervers K.A."/>
            <person name="Hundley H."/>
            <person name="Kuo A."/>
            <person name="LaButti K."/>
            <person name="Lang B.F."/>
            <person name="Lipzen A."/>
            <person name="O'Donnell K."/>
            <person name="Pangilinan J."/>
            <person name="Reynolds N."/>
            <person name="Sandor L."/>
            <person name="Smith M.W."/>
            <person name="Tsang A."/>
            <person name="Grigoriev I.V."/>
            <person name="Stajich J.E."/>
            <person name="Spatafora J.W."/>
        </authorList>
    </citation>
    <scope>NUCLEOTIDE SEQUENCE</scope>
    <source>
        <strain evidence="3">RSA 2281</strain>
    </source>
</reference>
<dbReference type="EMBL" id="JAIXMP010000004">
    <property type="protein sequence ID" value="KAI9274365.1"/>
    <property type="molecule type" value="Genomic_DNA"/>
</dbReference>
<evidence type="ECO:0000256" key="1">
    <source>
        <dbReference type="SAM" id="SignalP"/>
    </source>
</evidence>
<feature type="signal peptide" evidence="1">
    <location>
        <begin position="1"/>
        <end position="23"/>
    </location>
</feature>
<dbReference type="InterPro" id="IPR050281">
    <property type="entry name" value="Flavin_monoamine_oxidase"/>
</dbReference>
<evidence type="ECO:0000259" key="2">
    <source>
        <dbReference type="Pfam" id="PF01593"/>
    </source>
</evidence>
<dbReference type="PANTHER" id="PTHR10742:SF313">
    <property type="entry name" value="AMINE OXIDASE"/>
    <property type="match status" value="1"/>
</dbReference>
<dbReference type="SUPFAM" id="SSF51905">
    <property type="entry name" value="FAD/NAD(P)-binding domain"/>
    <property type="match status" value="1"/>
</dbReference>
<name>A0AAD5K8L5_9FUNG</name>
<evidence type="ECO:0000313" key="3">
    <source>
        <dbReference type="EMBL" id="KAI9274365.1"/>
    </source>
</evidence>
<dbReference type="InterPro" id="IPR002937">
    <property type="entry name" value="Amino_oxidase"/>
</dbReference>
<gene>
    <name evidence="3" type="ORF">BDA99DRAFT_545476</name>
</gene>
<dbReference type="SUPFAM" id="SSF54373">
    <property type="entry name" value="FAD-linked reductases, C-terminal domain"/>
    <property type="match status" value="1"/>
</dbReference>
<dbReference type="GO" id="GO:0016491">
    <property type="term" value="F:oxidoreductase activity"/>
    <property type="evidence" value="ECO:0007669"/>
    <property type="project" value="InterPro"/>
</dbReference>
<comment type="caution">
    <text evidence="3">The sequence shown here is derived from an EMBL/GenBank/DDBJ whole genome shotgun (WGS) entry which is preliminary data.</text>
</comment>